<evidence type="ECO:0000256" key="1">
    <source>
        <dbReference type="ARBA" id="ARBA00010641"/>
    </source>
</evidence>
<dbReference type="GO" id="GO:0006352">
    <property type="term" value="P:DNA-templated transcription initiation"/>
    <property type="evidence" value="ECO:0007669"/>
    <property type="project" value="InterPro"/>
</dbReference>
<keyword evidence="3" id="KW-0731">Sigma factor</keyword>
<dbReference type="Proteomes" id="UP000318542">
    <property type="component" value="Unassembled WGS sequence"/>
</dbReference>
<comment type="similarity">
    <text evidence="1">Belongs to the sigma-70 factor family. ECF subfamily.</text>
</comment>
<name>A0A554WVS3_9BURK</name>
<evidence type="ECO:0000256" key="2">
    <source>
        <dbReference type="ARBA" id="ARBA00023015"/>
    </source>
</evidence>
<dbReference type="NCBIfam" id="TIGR02937">
    <property type="entry name" value="sigma70-ECF"/>
    <property type="match status" value="1"/>
</dbReference>
<dbReference type="Gene3D" id="1.10.1740.10">
    <property type="match status" value="1"/>
</dbReference>
<evidence type="ECO:0000313" key="9">
    <source>
        <dbReference type="Proteomes" id="UP000318542"/>
    </source>
</evidence>
<dbReference type="InterPro" id="IPR036388">
    <property type="entry name" value="WH-like_DNA-bd_sf"/>
</dbReference>
<feature type="domain" description="RNA polymerase sigma factor 70 region 4 type 2" evidence="7">
    <location>
        <begin position="122"/>
        <end position="172"/>
    </location>
</feature>
<dbReference type="PANTHER" id="PTHR43133:SF8">
    <property type="entry name" value="RNA POLYMERASE SIGMA FACTOR HI_1459-RELATED"/>
    <property type="match status" value="1"/>
</dbReference>
<dbReference type="InterPro" id="IPR013249">
    <property type="entry name" value="RNA_pol_sigma70_r4_t2"/>
</dbReference>
<dbReference type="GO" id="GO:0003677">
    <property type="term" value="F:DNA binding"/>
    <property type="evidence" value="ECO:0007669"/>
    <property type="project" value="UniProtKB-KW"/>
</dbReference>
<dbReference type="InterPro" id="IPR013324">
    <property type="entry name" value="RNA_pol_sigma_r3/r4-like"/>
</dbReference>
<evidence type="ECO:0000256" key="3">
    <source>
        <dbReference type="ARBA" id="ARBA00023082"/>
    </source>
</evidence>
<reference evidence="8 9" key="1">
    <citation type="submission" date="2019-07" db="EMBL/GenBank/DDBJ databases">
        <title>Tepidimonas thermarum AA-1 draft genome.</title>
        <authorList>
            <person name="Da Costa M.S."/>
            <person name="Froufe H.J.C."/>
            <person name="Egas C."/>
            <person name="Albuquerque L."/>
        </authorList>
    </citation>
    <scope>NUCLEOTIDE SEQUENCE [LARGE SCALE GENOMIC DNA]</scope>
    <source>
        <strain evidence="8 9">AA-1</strain>
    </source>
</reference>
<accession>A0A554WVS3</accession>
<feature type="domain" description="RNA polymerase sigma-70 region 2" evidence="6">
    <location>
        <begin position="22"/>
        <end position="87"/>
    </location>
</feature>
<dbReference type="Pfam" id="PF08281">
    <property type="entry name" value="Sigma70_r4_2"/>
    <property type="match status" value="1"/>
</dbReference>
<comment type="caution">
    <text evidence="8">The sequence shown here is derived from an EMBL/GenBank/DDBJ whole genome shotgun (WGS) entry which is preliminary data.</text>
</comment>
<evidence type="ECO:0000256" key="5">
    <source>
        <dbReference type="ARBA" id="ARBA00023163"/>
    </source>
</evidence>
<dbReference type="SUPFAM" id="SSF88946">
    <property type="entry name" value="Sigma2 domain of RNA polymerase sigma factors"/>
    <property type="match status" value="1"/>
</dbReference>
<evidence type="ECO:0000313" key="8">
    <source>
        <dbReference type="EMBL" id="TSE27663.1"/>
    </source>
</evidence>
<proteinExistence type="inferred from homology"/>
<dbReference type="InterPro" id="IPR013325">
    <property type="entry name" value="RNA_pol_sigma_r2"/>
</dbReference>
<sequence length="193" mass="21230">MEDATLIAACASGDTRALQILHARHASAAFSFAWRMLGNEADADEVVADAFYEVWRQAGRFAGRSKVRTWILGIVRHKALDVLRSRQQFADNALSEDDLVSIVDDNPTPYEWLVEHQRMQVVAACMDALPAPQKECLHLALVEGMTIAEIARVVGVPDNTVATRIHHAKRKLKDCVARATGLKNQTAEGDSLA</sequence>
<dbReference type="AlphaFoldDB" id="A0A554WVS3"/>
<dbReference type="InterPro" id="IPR014284">
    <property type="entry name" value="RNA_pol_sigma-70_dom"/>
</dbReference>
<evidence type="ECO:0000256" key="4">
    <source>
        <dbReference type="ARBA" id="ARBA00023125"/>
    </source>
</evidence>
<keyword evidence="5" id="KW-0804">Transcription</keyword>
<evidence type="ECO:0000259" key="7">
    <source>
        <dbReference type="Pfam" id="PF08281"/>
    </source>
</evidence>
<dbReference type="OrthoDB" id="9784272at2"/>
<dbReference type="GO" id="GO:0016987">
    <property type="term" value="F:sigma factor activity"/>
    <property type="evidence" value="ECO:0007669"/>
    <property type="project" value="UniProtKB-KW"/>
</dbReference>
<dbReference type="CDD" id="cd06171">
    <property type="entry name" value="Sigma70_r4"/>
    <property type="match status" value="1"/>
</dbReference>
<dbReference type="EMBL" id="VJOL01000082">
    <property type="protein sequence ID" value="TSE27663.1"/>
    <property type="molecule type" value="Genomic_DNA"/>
</dbReference>
<evidence type="ECO:0000259" key="6">
    <source>
        <dbReference type="Pfam" id="PF04542"/>
    </source>
</evidence>
<keyword evidence="2" id="KW-0805">Transcription regulation</keyword>
<protein>
    <submittedName>
        <fullName evidence="8">ECF RNA polymerase sigma factor SigE</fullName>
    </submittedName>
</protein>
<dbReference type="SUPFAM" id="SSF88659">
    <property type="entry name" value="Sigma3 and sigma4 domains of RNA polymerase sigma factors"/>
    <property type="match status" value="1"/>
</dbReference>
<dbReference type="Pfam" id="PF04542">
    <property type="entry name" value="Sigma70_r2"/>
    <property type="match status" value="1"/>
</dbReference>
<gene>
    <name evidence="8" type="primary">sigE</name>
    <name evidence="8" type="ORF">Tther_02509</name>
</gene>
<dbReference type="RefSeq" id="WP_143904424.1">
    <property type="nucleotide sequence ID" value="NZ_VJOL01000082.1"/>
</dbReference>
<dbReference type="Gene3D" id="1.10.10.10">
    <property type="entry name" value="Winged helix-like DNA-binding domain superfamily/Winged helix DNA-binding domain"/>
    <property type="match status" value="1"/>
</dbReference>
<keyword evidence="9" id="KW-1185">Reference proteome</keyword>
<organism evidence="8 9">
    <name type="scientific">Tepidimonas thermarum</name>
    <dbReference type="NCBI Taxonomy" id="335431"/>
    <lineage>
        <taxon>Bacteria</taxon>
        <taxon>Pseudomonadati</taxon>
        <taxon>Pseudomonadota</taxon>
        <taxon>Betaproteobacteria</taxon>
        <taxon>Burkholderiales</taxon>
        <taxon>Tepidimonas</taxon>
    </lineage>
</organism>
<keyword evidence="4" id="KW-0238">DNA-binding</keyword>
<dbReference type="InterPro" id="IPR039425">
    <property type="entry name" value="RNA_pol_sigma-70-like"/>
</dbReference>
<dbReference type="PANTHER" id="PTHR43133">
    <property type="entry name" value="RNA POLYMERASE ECF-TYPE SIGMA FACTO"/>
    <property type="match status" value="1"/>
</dbReference>
<dbReference type="InterPro" id="IPR007627">
    <property type="entry name" value="RNA_pol_sigma70_r2"/>
</dbReference>